<accession>A0A255G8U4</accession>
<protein>
    <submittedName>
        <fullName evidence="1">Uncharacterized protein</fullName>
    </submittedName>
</protein>
<proteinExistence type="predicted"/>
<name>A0A255G8U4_9ACTN</name>
<gene>
    <name evidence="1" type="ORF">CGZ94_16735</name>
</gene>
<dbReference type="EMBL" id="NMVO01000016">
    <property type="protein sequence ID" value="OYO10643.1"/>
    <property type="molecule type" value="Genomic_DNA"/>
</dbReference>
<organism evidence="1 2">
    <name type="scientific">Enemella evansiae</name>
    <dbReference type="NCBI Taxonomy" id="2016499"/>
    <lineage>
        <taxon>Bacteria</taxon>
        <taxon>Bacillati</taxon>
        <taxon>Actinomycetota</taxon>
        <taxon>Actinomycetes</taxon>
        <taxon>Propionibacteriales</taxon>
        <taxon>Propionibacteriaceae</taxon>
        <taxon>Enemella</taxon>
    </lineage>
</organism>
<dbReference type="OrthoDB" id="877274at2"/>
<keyword evidence="2" id="KW-1185">Reference proteome</keyword>
<evidence type="ECO:0000313" key="1">
    <source>
        <dbReference type="EMBL" id="OYO10643.1"/>
    </source>
</evidence>
<sequence>MRPLPRFWAVREDTVRGPDARDQLVRMWGWSTDSLADATRVAGERVARLAETWRLGRRWDEYYPRIPLREEVLGDLTTGDGTLVGVVTRIRYGAEVLNTDALLIADLDLPADTGWTFWRGLFGRGPDPAAVAAAEEPIRARVAALVARQPDWGVHLYRTAAGFRLLVTGSGAEPAGPVAAAVLAELGSDEVYARLCASHQTYRARLTPKPWRAEKKLGALVRWPPGDPKRERRYRDWIARYDRAAAAYATCRLEERRGPGPATEAEWLLLTTHDRVTRAESGLPLA</sequence>
<reference evidence="1 2" key="1">
    <citation type="submission" date="2017-07" db="EMBL/GenBank/DDBJ databases">
        <title>Draft whole genome sequences of clinical Proprionibacteriaceae strains.</title>
        <authorList>
            <person name="Bernier A.-M."/>
            <person name="Bernard K."/>
            <person name="Domingo M.-C."/>
        </authorList>
    </citation>
    <scope>NUCLEOTIDE SEQUENCE [LARGE SCALE GENOMIC DNA]</scope>
    <source>
        <strain evidence="1 2">NML 030167</strain>
    </source>
</reference>
<comment type="caution">
    <text evidence="1">The sequence shown here is derived from an EMBL/GenBank/DDBJ whole genome shotgun (WGS) entry which is preliminary data.</text>
</comment>
<dbReference type="AlphaFoldDB" id="A0A255G8U4"/>
<dbReference type="Proteomes" id="UP000215896">
    <property type="component" value="Unassembled WGS sequence"/>
</dbReference>
<dbReference type="RefSeq" id="WP_094358528.1">
    <property type="nucleotide sequence ID" value="NZ_NMVK01000016.1"/>
</dbReference>
<evidence type="ECO:0000313" key="2">
    <source>
        <dbReference type="Proteomes" id="UP000215896"/>
    </source>
</evidence>